<dbReference type="Gene3D" id="3.30.200.20">
    <property type="entry name" value="Phosphorylase Kinase, domain 1"/>
    <property type="match status" value="1"/>
</dbReference>
<dbReference type="PROSITE" id="PS00107">
    <property type="entry name" value="PROTEIN_KINASE_ATP"/>
    <property type="match status" value="1"/>
</dbReference>
<keyword evidence="9" id="KW-0547">Nucleotide-binding</keyword>
<comment type="subcellular location">
    <subcellularLocation>
        <location evidence="1">Membrane</location>
    </subcellularLocation>
</comment>
<evidence type="ECO:0000256" key="3">
    <source>
        <dbReference type="ARBA" id="ARBA00022692"/>
    </source>
</evidence>
<keyword evidence="2" id="KW-0433">Leucine-rich repeat</keyword>
<keyword evidence="7 10" id="KW-0472">Membrane</keyword>
<evidence type="ECO:0000313" key="13">
    <source>
        <dbReference type="EMBL" id="KAJ8750043.1"/>
    </source>
</evidence>
<dbReference type="InterPro" id="IPR011009">
    <property type="entry name" value="Kinase-like_dom_sf"/>
</dbReference>
<dbReference type="AlphaFoldDB" id="A0AAV8SCY3"/>
<keyword evidence="3 10" id="KW-0812">Transmembrane</keyword>
<dbReference type="Gene3D" id="1.10.510.10">
    <property type="entry name" value="Transferase(Phosphotransferase) domain 1"/>
    <property type="match status" value="1"/>
</dbReference>
<evidence type="ECO:0000313" key="14">
    <source>
        <dbReference type="Proteomes" id="UP001159364"/>
    </source>
</evidence>
<evidence type="ECO:0000256" key="1">
    <source>
        <dbReference type="ARBA" id="ARBA00004370"/>
    </source>
</evidence>
<sequence>MKQTVLGVFFILVLLLSHTANSAVDDHVKNLLISVLAKLNGTTGLPDPSFGWNHTTDPCLDGWEGVTCDGDSVTKIELIRADLSGVLDAGALCNTQPLAAFLTIINIQYNNIGGQLPTEIGNCKNLSLLVIGNNKFSGSLPGTLPMLKNLKRLDVSNNMFIGELPDLSQISGLRVFLADHNRFTGKIPNFDFPNFDRFNVSFNNLSGPILITNGGYNESNFMDNPLLCGPPLRTLCMASENGSLSTPSGQKKPEGASKEDVLMYSGYAILAFFVFTLVAVKVYKRRKEEEKGETVNKILSVDDSMNYLSGVSGEHEVRANMSDPSGTSAESARASSSLIVLTSPVVNGLNFDNLLSAPAELLGRGKHGSLYMVMLEEGEKLAVKRIKDWAISRDEFKQRMQRIYEVKHPNVLTPLAFYCSNQEKLLVYEFLQNGSLPRFIHGSQLGREFGWASRLSAAATIAEAIAYMHRELHKDGIAHGNLKSPNILLNDKMEACISEYGLKAIDNQESSIAANVIQRPVISSSNAFQADIYGFGQILLELLTGKLTQTNGMDLATWVQAVVREEWTAEVFDKSLILEGASEERMVNLLRVGIKCVNQSPGERPTMRQVAQMINALKDEEERSVATES</sequence>
<name>A0AAV8SCY3_9ROSI</name>
<dbReference type="Gene3D" id="3.80.10.10">
    <property type="entry name" value="Ribonuclease Inhibitor"/>
    <property type="match status" value="1"/>
</dbReference>
<keyword evidence="5" id="KW-0677">Repeat</keyword>
<dbReference type="InterPro" id="IPR013210">
    <property type="entry name" value="LRR_N_plant-typ"/>
</dbReference>
<dbReference type="InterPro" id="IPR050994">
    <property type="entry name" value="At_inactive_RLKs"/>
</dbReference>
<dbReference type="PANTHER" id="PTHR48010:SF89">
    <property type="entry name" value="PROTEIN KINASE DOMAIN-CONTAINING PROTEIN"/>
    <property type="match status" value="1"/>
</dbReference>
<dbReference type="SUPFAM" id="SSF52058">
    <property type="entry name" value="L domain-like"/>
    <property type="match status" value="1"/>
</dbReference>
<keyword evidence="4 11" id="KW-0732">Signal</keyword>
<dbReference type="PROSITE" id="PS50011">
    <property type="entry name" value="PROTEIN_KINASE_DOM"/>
    <property type="match status" value="1"/>
</dbReference>
<dbReference type="PANTHER" id="PTHR48010">
    <property type="entry name" value="OS05G0588300 PROTEIN"/>
    <property type="match status" value="1"/>
</dbReference>
<keyword evidence="14" id="KW-1185">Reference proteome</keyword>
<dbReference type="InterPro" id="IPR001611">
    <property type="entry name" value="Leu-rich_rpt"/>
</dbReference>
<dbReference type="EMBL" id="JAIWQS010000011">
    <property type="protein sequence ID" value="KAJ8750043.1"/>
    <property type="molecule type" value="Genomic_DNA"/>
</dbReference>
<dbReference type="SUPFAM" id="SSF56112">
    <property type="entry name" value="Protein kinase-like (PK-like)"/>
    <property type="match status" value="1"/>
</dbReference>
<dbReference type="InterPro" id="IPR032675">
    <property type="entry name" value="LRR_dom_sf"/>
</dbReference>
<dbReference type="InterPro" id="IPR000719">
    <property type="entry name" value="Prot_kinase_dom"/>
</dbReference>
<proteinExistence type="predicted"/>
<dbReference type="GO" id="GO:0005524">
    <property type="term" value="F:ATP binding"/>
    <property type="evidence" value="ECO:0007669"/>
    <property type="project" value="UniProtKB-UniRule"/>
</dbReference>
<evidence type="ECO:0000256" key="2">
    <source>
        <dbReference type="ARBA" id="ARBA00022614"/>
    </source>
</evidence>
<dbReference type="GO" id="GO:0004672">
    <property type="term" value="F:protein kinase activity"/>
    <property type="evidence" value="ECO:0007669"/>
    <property type="project" value="InterPro"/>
</dbReference>
<keyword evidence="6 10" id="KW-1133">Transmembrane helix</keyword>
<evidence type="ECO:0000256" key="11">
    <source>
        <dbReference type="SAM" id="SignalP"/>
    </source>
</evidence>
<feature type="domain" description="Protein kinase" evidence="12">
    <location>
        <begin position="356"/>
        <end position="617"/>
    </location>
</feature>
<evidence type="ECO:0000259" key="12">
    <source>
        <dbReference type="PROSITE" id="PS50011"/>
    </source>
</evidence>
<dbReference type="Pfam" id="PF07714">
    <property type="entry name" value="PK_Tyr_Ser-Thr"/>
    <property type="match status" value="1"/>
</dbReference>
<protein>
    <recommendedName>
        <fullName evidence="12">Protein kinase domain-containing protein</fullName>
    </recommendedName>
</protein>
<feature type="chain" id="PRO_5043776301" description="Protein kinase domain-containing protein" evidence="11">
    <location>
        <begin position="23"/>
        <end position="629"/>
    </location>
</feature>
<organism evidence="13 14">
    <name type="scientific">Erythroxylum novogranatense</name>
    <dbReference type="NCBI Taxonomy" id="1862640"/>
    <lineage>
        <taxon>Eukaryota</taxon>
        <taxon>Viridiplantae</taxon>
        <taxon>Streptophyta</taxon>
        <taxon>Embryophyta</taxon>
        <taxon>Tracheophyta</taxon>
        <taxon>Spermatophyta</taxon>
        <taxon>Magnoliopsida</taxon>
        <taxon>eudicotyledons</taxon>
        <taxon>Gunneridae</taxon>
        <taxon>Pentapetalae</taxon>
        <taxon>rosids</taxon>
        <taxon>fabids</taxon>
        <taxon>Malpighiales</taxon>
        <taxon>Erythroxylaceae</taxon>
        <taxon>Erythroxylum</taxon>
    </lineage>
</organism>
<evidence type="ECO:0000256" key="8">
    <source>
        <dbReference type="ARBA" id="ARBA00023180"/>
    </source>
</evidence>
<evidence type="ECO:0000256" key="10">
    <source>
        <dbReference type="SAM" id="Phobius"/>
    </source>
</evidence>
<dbReference type="Pfam" id="PF00560">
    <property type="entry name" value="LRR_1"/>
    <property type="match status" value="2"/>
</dbReference>
<dbReference type="InterPro" id="IPR017441">
    <property type="entry name" value="Protein_kinase_ATP_BS"/>
</dbReference>
<keyword evidence="9" id="KW-0067">ATP-binding</keyword>
<gene>
    <name evidence="13" type="ORF">K2173_013958</name>
</gene>
<evidence type="ECO:0000256" key="6">
    <source>
        <dbReference type="ARBA" id="ARBA00022989"/>
    </source>
</evidence>
<dbReference type="GO" id="GO:0016020">
    <property type="term" value="C:membrane"/>
    <property type="evidence" value="ECO:0007669"/>
    <property type="project" value="UniProtKB-SubCell"/>
</dbReference>
<dbReference type="FunFam" id="3.80.10.10:FF:000041">
    <property type="entry name" value="LRR receptor-like serine/threonine-protein kinase ERECTA"/>
    <property type="match status" value="1"/>
</dbReference>
<evidence type="ECO:0000256" key="4">
    <source>
        <dbReference type="ARBA" id="ARBA00022729"/>
    </source>
</evidence>
<dbReference type="InterPro" id="IPR001245">
    <property type="entry name" value="Ser-Thr/Tyr_kinase_cat_dom"/>
</dbReference>
<accession>A0AAV8SCY3</accession>
<reference evidence="13 14" key="1">
    <citation type="submission" date="2021-09" db="EMBL/GenBank/DDBJ databases">
        <title>Genomic insights and catalytic innovation underlie evolution of tropane alkaloids biosynthesis.</title>
        <authorList>
            <person name="Wang Y.-J."/>
            <person name="Tian T."/>
            <person name="Huang J.-P."/>
            <person name="Huang S.-X."/>
        </authorList>
    </citation>
    <scope>NUCLEOTIDE SEQUENCE [LARGE SCALE GENOMIC DNA]</scope>
    <source>
        <strain evidence="13">KIB-2018</strain>
        <tissue evidence="13">Leaf</tissue>
    </source>
</reference>
<keyword evidence="8" id="KW-0325">Glycoprotein</keyword>
<feature type="transmembrane region" description="Helical" evidence="10">
    <location>
        <begin position="261"/>
        <end position="283"/>
    </location>
</feature>
<dbReference type="Proteomes" id="UP001159364">
    <property type="component" value="Linkage Group LG11"/>
</dbReference>
<feature type="binding site" evidence="9">
    <location>
        <position position="384"/>
    </location>
    <ligand>
        <name>ATP</name>
        <dbReference type="ChEBI" id="CHEBI:30616"/>
    </ligand>
</feature>
<dbReference type="Pfam" id="PF08263">
    <property type="entry name" value="LRRNT_2"/>
    <property type="match status" value="1"/>
</dbReference>
<comment type="caution">
    <text evidence="13">The sequence shown here is derived from an EMBL/GenBank/DDBJ whole genome shotgun (WGS) entry which is preliminary data.</text>
</comment>
<evidence type="ECO:0000256" key="7">
    <source>
        <dbReference type="ARBA" id="ARBA00023136"/>
    </source>
</evidence>
<evidence type="ECO:0000256" key="5">
    <source>
        <dbReference type="ARBA" id="ARBA00022737"/>
    </source>
</evidence>
<evidence type="ECO:0000256" key="9">
    <source>
        <dbReference type="PROSITE-ProRule" id="PRU10141"/>
    </source>
</evidence>
<feature type="signal peptide" evidence="11">
    <location>
        <begin position="1"/>
        <end position="22"/>
    </location>
</feature>